<accession>A0A8X6R4W0</accession>
<reference evidence="2" key="1">
    <citation type="submission" date="2020-08" db="EMBL/GenBank/DDBJ databases">
        <title>Multicomponent nature underlies the extraordinary mechanical properties of spider dragline silk.</title>
        <authorList>
            <person name="Kono N."/>
            <person name="Nakamura H."/>
            <person name="Mori M."/>
            <person name="Yoshida Y."/>
            <person name="Ohtoshi R."/>
            <person name="Malay A.D."/>
            <person name="Moran D.A.P."/>
            <person name="Tomita M."/>
            <person name="Numata K."/>
            <person name="Arakawa K."/>
        </authorList>
    </citation>
    <scope>NUCLEOTIDE SEQUENCE</scope>
</reference>
<protein>
    <submittedName>
        <fullName evidence="2">Uncharacterized protein</fullName>
    </submittedName>
</protein>
<evidence type="ECO:0000313" key="2">
    <source>
        <dbReference type="EMBL" id="GFU59950.1"/>
    </source>
</evidence>
<keyword evidence="3" id="KW-1185">Reference proteome</keyword>
<dbReference type="AlphaFoldDB" id="A0A8X6R4W0"/>
<sequence length="91" mass="9841">MSLGPLLPLGGPGALRTQSSKGHFLQAAPQVRCQPPRRLRGCSARSPQGSQPKRVRVGNNRVATRRAGSCKKENGKGVIYGKLTNKRHRNS</sequence>
<dbReference type="EMBL" id="BMAW01040509">
    <property type="protein sequence ID" value="GFU59950.1"/>
    <property type="molecule type" value="Genomic_DNA"/>
</dbReference>
<evidence type="ECO:0000313" key="3">
    <source>
        <dbReference type="Proteomes" id="UP000887013"/>
    </source>
</evidence>
<gene>
    <name evidence="2" type="ORF">NPIL_237551</name>
</gene>
<proteinExistence type="predicted"/>
<name>A0A8X6R4W0_NEPPI</name>
<comment type="caution">
    <text evidence="2">The sequence shown here is derived from an EMBL/GenBank/DDBJ whole genome shotgun (WGS) entry which is preliminary data.</text>
</comment>
<feature type="region of interest" description="Disordered" evidence="1">
    <location>
        <begin position="1"/>
        <end position="91"/>
    </location>
</feature>
<organism evidence="2 3">
    <name type="scientific">Nephila pilipes</name>
    <name type="common">Giant wood spider</name>
    <name type="synonym">Nephila maculata</name>
    <dbReference type="NCBI Taxonomy" id="299642"/>
    <lineage>
        <taxon>Eukaryota</taxon>
        <taxon>Metazoa</taxon>
        <taxon>Ecdysozoa</taxon>
        <taxon>Arthropoda</taxon>
        <taxon>Chelicerata</taxon>
        <taxon>Arachnida</taxon>
        <taxon>Araneae</taxon>
        <taxon>Araneomorphae</taxon>
        <taxon>Entelegynae</taxon>
        <taxon>Araneoidea</taxon>
        <taxon>Nephilidae</taxon>
        <taxon>Nephila</taxon>
    </lineage>
</organism>
<dbReference type="Proteomes" id="UP000887013">
    <property type="component" value="Unassembled WGS sequence"/>
</dbReference>
<evidence type="ECO:0000256" key="1">
    <source>
        <dbReference type="SAM" id="MobiDB-lite"/>
    </source>
</evidence>